<keyword evidence="3" id="KW-0732">Signal</keyword>
<dbReference type="NCBIfam" id="NF040603">
    <property type="entry name" value="choice_anch_P"/>
    <property type="match status" value="1"/>
</dbReference>
<protein>
    <recommendedName>
        <fullName evidence="6">Choice-of-anchor G family protein</fullName>
    </recommendedName>
</protein>
<comment type="caution">
    <text evidence="4">The sequence shown here is derived from an EMBL/GenBank/DDBJ whole genome shotgun (WGS) entry which is preliminary data.</text>
</comment>
<feature type="region of interest" description="Disordered" evidence="1">
    <location>
        <begin position="211"/>
        <end position="236"/>
    </location>
</feature>
<keyword evidence="2" id="KW-1133">Transmembrane helix</keyword>
<organism evidence="4 5">
    <name type="scientific">Nocardioides mangrovi</name>
    <dbReference type="NCBI Taxonomy" id="2874580"/>
    <lineage>
        <taxon>Bacteria</taxon>
        <taxon>Bacillati</taxon>
        <taxon>Actinomycetota</taxon>
        <taxon>Actinomycetes</taxon>
        <taxon>Propionibacteriales</taxon>
        <taxon>Nocardioidaceae</taxon>
        <taxon>Nocardioides</taxon>
    </lineage>
</organism>
<feature type="chain" id="PRO_5047291900" description="Choice-of-anchor G family protein" evidence="3">
    <location>
        <begin position="23"/>
        <end position="547"/>
    </location>
</feature>
<name>A0ABS7UCL0_9ACTN</name>
<accession>A0ABS7UCL0</accession>
<feature type="signal peptide" evidence="3">
    <location>
        <begin position="1"/>
        <end position="22"/>
    </location>
</feature>
<dbReference type="Proteomes" id="UP000780875">
    <property type="component" value="Unassembled WGS sequence"/>
</dbReference>
<reference evidence="4 5" key="1">
    <citation type="submission" date="2021-09" db="EMBL/GenBank/DDBJ databases">
        <title>Whole genome sequence of Nocardioides sp. GBK3QG-3.</title>
        <authorList>
            <person name="Tuo L."/>
        </authorList>
    </citation>
    <scope>NUCLEOTIDE SEQUENCE [LARGE SCALE GENOMIC DNA]</scope>
    <source>
        <strain evidence="4 5">GBK3QG-3</strain>
    </source>
</reference>
<evidence type="ECO:0000256" key="1">
    <source>
        <dbReference type="SAM" id="MobiDB-lite"/>
    </source>
</evidence>
<evidence type="ECO:0000313" key="5">
    <source>
        <dbReference type="Proteomes" id="UP000780875"/>
    </source>
</evidence>
<feature type="region of interest" description="Disordered" evidence="1">
    <location>
        <begin position="432"/>
        <end position="484"/>
    </location>
</feature>
<feature type="region of interest" description="Disordered" evidence="1">
    <location>
        <begin position="111"/>
        <end position="196"/>
    </location>
</feature>
<evidence type="ECO:0008006" key="6">
    <source>
        <dbReference type="Google" id="ProtNLM"/>
    </source>
</evidence>
<feature type="compositionally biased region" description="Gly residues" evidence="1">
    <location>
        <begin position="211"/>
        <end position="221"/>
    </location>
</feature>
<feature type="compositionally biased region" description="Low complexity" evidence="1">
    <location>
        <begin position="175"/>
        <end position="195"/>
    </location>
</feature>
<sequence>MKRYLVPLAVAALAGAALPVSAGPSAQAADAKAGFSGYSSTATATPLMIEVYEPTIPIPATPQLEVEVGYTTVEADSGSSAGRASWLWPGDPVGEGFKTFVEQLGLPEQLGENGYPVQVNSTQPGGEDQQTDEPFPGTVMRTSASTGRTVAQAGFSPDGQVQDGTGGDDQDQAGDEGTPGVPGLPQLPGLPGLPGASDALADFGAAITGSSGAGAGGSDGDGSGDDAGSTTPGLPPELAAVVDVEGLTSSSQSVAKAGSVVTTARSALGDVSLLGGVITLDGLVVTSSSSTDGATGKPAGKATIGGLTIAGQEFSFGPDGLEAAGQQQAIPGLPDQASAALKQLGVRLELPKPVRTKDGAKAISTMTGLRVVLDLAQLRKKLDALPIDQLVDAVPSEAGELKSLLQAVAGLSPKIVLSLGNASTSVDTVQGIKVPTDIPDNDPSASGGTGSGGGGSAASGGSAPSSGGAPPATSGDAPAAADDLGDAQLAGSGLPPLYSIPGAILAGGIALGAVAGTWLRRIGVLTLGGAGSCSHGLDSGLPDLRKA</sequence>
<gene>
    <name evidence="4" type="ORF">K8U61_10415</name>
</gene>
<dbReference type="EMBL" id="JAIQZJ010000005">
    <property type="protein sequence ID" value="MBZ5738575.1"/>
    <property type="molecule type" value="Genomic_DNA"/>
</dbReference>
<feature type="compositionally biased region" description="Polar residues" evidence="1">
    <location>
        <begin position="140"/>
        <end position="149"/>
    </location>
</feature>
<evidence type="ECO:0000256" key="3">
    <source>
        <dbReference type="SAM" id="SignalP"/>
    </source>
</evidence>
<evidence type="ECO:0000256" key="2">
    <source>
        <dbReference type="SAM" id="Phobius"/>
    </source>
</evidence>
<keyword evidence="5" id="KW-1185">Reference proteome</keyword>
<dbReference type="RefSeq" id="WP_224122946.1">
    <property type="nucleotide sequence ID" value="NZ_JAIQZJ010000005.1"/>
</dbReference>
<keyword evidence="2" id="KW-0812">Transmembrane</keyword>
<keyword evidence="2" id="KW-0472">Membrane</keyword>
<evidence type="ECO:0000313" key="4">
    <source>
        <dbReference type="EMBL" id="MBZ5738575.1"/>
    </source>
</evidence>
<feature type="transmembrane region" description="Helical" evidence="2">
    <location>
        <begin position="498"/>
        <end position="519"/>
    </location>
</feature>
<feature type="compositionally biased region" description="Gly residues" evidence="1">
    <location>
        <begin position="447"/>
        <end position="458"/>
    </location>
</feature>
<feature type="compositionally biased region" description="Low complexity" evidence="1">
    <location>
        <begin position="459"/>
        <end position="484"/>
    </location>
</feature>
<proteinExistence type="predicted"/>